<feature type="transmembrane region" description="Helical" evidence="4">
    <location>
        <begin position="12"/>
        <end position="36"/>
    </location>
</feature>
<feature type="transmembrane region" description="Helical" evidence="4">
    <location>
        <begin position="77"/>
        <end position="95"/>
    </location>
</feature>
<feature type="transmembrane region" description="Helical" evidence="4">
    <location>
        <begin position="283"/>
        <end position="302"/>
    </location>
</feature>
<feature type="transmembrane region" description="Helical" evidence="4">
    <location>
        <begin position="101"/>
        <end position="118"/>
    </location>
</feature>
<protein>
    <submittedName>
        <fullName evidence="5">MFS transporter</fullName>
    </submittedName>
    <submittedName>
        <fullName evidence="6">Putative MFS family arabinose efflux permease</fullName>
    </submittedName>
</protein>
<dbReference type="SUPFAM" id="SSF103473">
    <property type="entry name" value="MFS general substrate transporter"/>
    <property type="match status" value="1"/>
</dbReference>
<feature type="transmembrane region" description="Helical" evidence="4">
    <location>
        <begin position="217"/>
        <end position="238"/>
    </location>
</feature>
<dbReference type="Proteomes" id="UP000078084">
    <property type="component" value="Unassembled WGS sequence"/>
</dbReference>
<feature type="transmembrane region" description="Helical" evidence="4">
    <location>
        <begin position="348"/>
        <end position="366"/>
    </location>
</feature>
<dbReference type="EMBL" id="LBNE01000002">
    <property type="protein sequence ID" value="KKO72685.1"/>
    <property type="molecule type" value="Genomic_DNA"/>
</dbReference>
<keyword evidence="7" id="KW-1185">Reference proteome</keyword>
<name>A0A171KUW8_9BURK</name>
<reference evidence="5 7" key="1">
    <citation type="submission" date="2015-04" db="EMBL/GenBank/DDBJ databases">
        <title>Genome sequence of Kerstersia gyiorum CG1.</title>
        <authorList>
            <person name="Greninger A.L."/>
            <person name="Kozyreva V."/>
            <person name="Chaturvedi V."/>
        </authorList>
    </citation>
    <scope>NUCLEOTIDE SEQUENCE [LARGE SCALE GENOMIC DNA]</scope>
    <source>
        <strain evidence="5 7">CG1</strain>
    </source>
</reference>
<evidence type="ECO:0000313" key="8">
    <source>
        <dbReference type="Proteomes" id="UP000292039"/>
    </source>
</evidence>
<dbReference type="PATRIC" id="fig|206506.3.peg.1438"/>
<dbReference type="AlphaFoldDB" id="A0A171KUW8"/>
<dbReference type="EMBL" id="SGWZ01000002">
    <property type="protein sequence ID" value="RZS69905.1"/>
    <property type="molecule type" value="Genomic_DNA"/>
</dbReference>
<accession>A0A171KUW8</accession>
<proteinExistence type="predicted"/>
<feature type="transmembrane region" description="Helical" evidence="4">
    <location>
        <begin position="48"/>
        <end position="70"/>
    </location>
</feature>
<evidence type="ECO:0000313" key="6">
    <source>
        <dbReference type="EMBL" id="RZS69905.1"/>
    </source>
</evidence>
<dbReference type="InterPro" id="IPR036259">
    <property type="entry name" value="MFS_trans_sf"/>
</dbReference>
<organism evidence="5 7">
    <name type="scientific">Kerstersia gyiorum</name>
    <dbReference type="NCBI Taxonomy" id="206506"/>
    <lineage>
        <taxon>Bacteria</taxon>
        <taxon>Pseudomonadati</taxon>
        <taxon>Pseudomonadota</taxon>
        <taxon>Betaproteobacteria</taxon>
        <taxon>Burkholderiales</taxon>
        <taxon>Alcaligenaceae</taxon>
        <taxon>Kerstersia</taxon>
    </lineage>
</organism>
<feature type="transmembrane region" description="Helical" evidence="4">
    <location>
        <begin position="169"/>
        <end position="190"/>
    </location>
</feature>
<evidence type="ECO:0000256" key="1">
    <source>
        <dbReference type="ARBA" id="ARBA00022692"/>
    </source>
</evidence>
<dbReference type="OrthoDB" id="8558006at2"/>
<evidence type="ECO:0000256" key="4">
    <source>
        <dbReference type="SAM" id="Phobius"/>
    </source>
</evidence>
<sequence>MPATLSPTRQRNVAVLTGAQALGAASPAIIISLGGLVGQNLSANPALATLPVSTFQAGLALGTLPAAYLMHRLGRRNAYLIGACMGIISGLLAAYAILSGWFALFCLGTIIAGLYSAYVQSYRFAATDGLDAIQRPRAISWIMVGGLAAAIIGPQIVILTRDIWPDTPFAASFIGQSVLALLALPLLAILRAPEKNKIHPTEDAPAARPLREIASSLPFITAIATGVASYGLMSFLMTAAPMAMVGHDHSLKDASLGIQWHILAMFGPSFFTGKLIQRFGSVNIAALGLILIGASAATALNGMSVSHFWLALVLLGVGWNFSFIGATDMITATHTHAERAKVQAANDFIMFGVVAIASFSSGQLLSTSGWDSLNLLVFPLVGGVLLLMLANHYRARRWH</sequence>
<dbReference type="Pfam" id="PF07690">
    <property type="entry name" value="MFS_1"/>
    <property type="match status" value="1"/>
</dbReference>
<dbReference type="GO" id="GO:0022857">
    <property type="term" value="F:transmembrane transporter activity"/>
    <property type="evidence" value="ECO:0007669"/>
    <property type="project" value="InterPro"/>
</dbReference>
<feature type="transmembrane region" description="Helical" evidence="4">
    <location>
        <begin position="258"/>
        <end position="276"/>
    </location>
</feature>
<dbReference type="PANTHER" id="PTHR23534:SF1">
    <property type="entry name" value="MAJOR FACILITATOR SUPERFAMILY PROTEIN"/>
    <property type="match status" value="1"/>
</dbReference>
<keyword evidence="3 4" id="KW-0472">Membrane</keyword>
<gene>
    <name evidence="5" type="ORF">AAV32_06715</name>
    <name evidence="6" type="ORF">EV679_1291</name>
</gene>
<dbReference type="GeneID" id="99725932"/>
<feature type="transmembrane region" description="Helical" evidence="4">
    <location>
        <begin position="372"/>
        <end position="390"/>
    </location>
</feature>
<feature type="transmembrane region" description="Helical" evidence="4">
    <location>
        <begin position="308"/>
        <end position="327"/>
    </location>
</feature>
<dbReference type="RefSeq" id="WP_068369171.1">
    <property type="nucleotide sequence ID" value="NZ_CBCSEB010000012.1"/>
</dbReference>
<dbReference type="Proteomes" id="UP000292039">
    <property type="component" value="Unassembled WGS sequence"/>
</dbReference>
<dbReference type="Gene3D" id="1.20.1250.20">
    <property type="entry name" value="MFS general substrate transporter like domains"/>
    <property type="match status" value="1"/>
</dbReference>
<evidence type="ECO:0000313" key="7">
    <source>
        <dbReference type="Proteomes" id="UP000078084"/>
    </source>
</evidence>
<dbReference type="InterPro" id="IPR011701">
    <property type="entry name" value="MFS"/>
</dbReference>
<evidence type="ECO:0000256" key="3">
    <source>
        <dbReference type="ARBA" id="ARBA00023136"/>
    </source>
</evidence>
<keyword evidence="2 4" id="KW-1133">Transmembrane helix</keyword>
<feature type="transmembrane region" description="Helical" evidence="4">
    <location>
        <begin position="138"/>
        <end position="157"/>
    </location>
</feature>
<evidence type="ECO:0000256" key="2">
    <source>
        <dbReference type="ARBA" id="ARBA00022989"/>
    </source>
</evidence>
<keyword evidence="1 4" id="KW-0812">Transmembrane</keyword>
<evidence type="ECO:0000313" key="5">
    <source>
        <dbReference type="EMBL" id="KKO72685.1"/>
    </source>
</evidence>
<comment type="caution">
    <text evidence="5">The sequence shown here is derived from an EMBL/GenBank/DDBJ whole genome shotgun (WGS) entry which is preliminary data.</text>
</comment>
<reference evidence="6 8" key="2">
    <citation type="submission" date="2019-02" db="EMBL/GenBank/DDBJ databases">
        <title>Genomic Encyclopedia of Type Strains, Phase IV (KMG-IV): sequencing the most valuable type-strain genomes for metagenomic binning, comparative biology and taxonomic classification.</title>
        <authorList>
            <person name="Goeker M."/>
        </authorList>
    </citation>
    <scope>NUCLEOTIDE SEQUENCE [LARGE SCALE GENOMIC DNA]</scope>
    <source>
        <strain evidence="6 8">DSM 16618</strain>
    </source>
</reference>
<dbReference type="PANTHER" id="PTHR23534">
    <property type="entry name" value="MFS PERMEASE"/>
    <property type="match status" value="1"/>
</dbReference>